<comment type="caution">
    <text evidence="1">The sequence shown here is derived from an EMBL/GenBank/DDBJ whole genome shotgun (WGS) entry which is preliminary data.</text>
</comment>
<keyword evidence="2" id="KW-1185">Reference proteome</keyword>
<protein>
    <submittedName>
        <fullName evidence="1">Uncharacterized protein</fullName>
    </submittedName>
</protein>
<name>A0ACB7X3M3_9ERIC</name>
<accession>A0ACB7X3M3</accession>
<dbReference type="EMBL" id="CM037152">
    <property type="protein sequence ID" value="KAH7835180.1"/>
    <property type="molecule type" value="Genomic_DNA"/>
</dbReference>
<sequence length="96" mass="10692">MYLLRSVVALIFACWNLFVDVASKLLFNSIERYDDGAYYFDEKVVDAREYQGPLSVTSFVVRGLTAVASATSGSLNLPGDKLPFLVTISEMELMKN</sequence>
<gene>
    <name evidence="1" type="ORF">Vadar_023597</name>
</gene>
<evidence type="ECO:0000313" key="1">
    <source>
        <dbReference type="EMBL" id="KAH7835180.1"/>
    </source>
</evidence>
<reference evidence="1 2" key="1">
    <citation type="journal article" date="2021" name="Hortic Res">
        <title>High-quality reference genome and annotation aids understanding of berry development for evergreen blueberry (Vaccinium darrowii).</title>
        <authorList>
            <person name="Yu J."/>
            <person name="Hulse-Kemp A.M."/>
            <person name="Babiker E."/>
            <person name="Staton M."/>
        </authorList>
    </citation>
    <scope>NUCLEOTIDE SEQUENCE [LARGE SCALE GENOMIC DNA]</scope>
    <source>
        <strain evidence="2">cv. NJ 8807/NJ 8810</strain>
        <tissue evidence="1">Young leaf</tissue>
    </source>
</reference>
<evidence type="ECO:0000313" key="2">
    <source>
        <dbReference type="Proteomes" id="UP000828048"/>
    </source>
</evidence>
<organism evidence="1 2">
    <name type="scientific">Vaccinium darrowii</name>
    <dbReference type="NCBI Taxonomy" id="229202"/>
    <lineage>
        <taxon>Eukaryota</taxon>
        <taxon>Viridiplantae</taxon>
        <taxon>Streptophyta</taxon>
        <taxon>Embryophyta</taxon>
        <taxon>Tracheophyta</taxon>
        <taxon>Spermatophyta</taxon>
        <taxon>Magnoliopsida</taxon>
        <taxon>eudicotyledons</taxon>
        <taxon>Gunneridae</taxon>
        <taxon>Pentapetalae</taxon>
        <taxon>asterids</taxon>
        <taxon>Ericales</taxon>
        <taxon>Ericaceae</taxon>
        <taxon>Vaccinioideae</taxon>
        <taxon>Vaccinieae</taxon>
        <taxon>Vaccinium</taxon>
    </lineage>
</organism>
<dbReference type="Proteomes" id="UP000828048">
    <property type="component" value="Chromosome 2"/>
</dbReference>
<proteinExistence type="predicted"/>